<keyword evidence="2" id="KW-0732">Signal</keyword>
<dbReference type="InterPro" id="IPR023346">
    <property type="entry name" value="Lysozyme-like_dom_sf"/>
</dbReference>
<dbReference type="SUPFAM" id="SSF53955">
    <property type="entry name" value="Lysozyme-like"/>
    <property type="match status" value="1"/>
</dbReference>
<dbReference type="eggNOG" id="COG0741">
    <property type="taxonomic scope" value="Bacteria"/>
</dbReference>
<dbReference type="Gene3D" id="1.10.530.10">
    <property type="match status" value="1"/>
</dbReference>
<dbReference type="EMBL" id="CP000804">
    <property type="protein sequence ID" value="ABU58761.1"/>
    <property type="molecule type" value="Genomic_DNA"/>
</dbReference>
<dbReference type="SMART" id="SM00028">
    <property type="entry name" value="TPR"/>
    <property type="match status" value="3"/>
</dbReference>
<reference evidence="4 5" key="1">
    <citation type="submission" date="2007-08" db="EMBL/GenBank/DDBJ databases">
        <title>Complete sequence of Roseiflexus castenholzii DSM 13941.</title>
        <authorList>
            <consortium name="US DOE Joint Genome Institute"/>
            <person name="Copeland A."/>
            <person name="Lucas S."/>
            <person name="Lapidus A."/>
            <person name="Barry K."/>
            <person name="Glavina del Rio T."/>
            <person name="Dalin E."/>
            <person name="Tice H."/>
            <person name="Pitluck S."/>
            <person name="Thompson L.S."/>
            <person name="Brettin T."/>
            <person name="Bruce D."/>
            <person name="Detter J.C."/>
            <person name="Han C."/>
            <person name="Tapia R."/>
            <person name="Schmutz J."/>
            <person name="Larimer F."/>
            <person name="Land M."/>
            <person name="Hauser L."/>
            <person name="Kyrpides N."/>
            <person name="Mikhailova N."/>
            <person name="Bryant D.A."/>
            <person name="Hanada S."/>
            <person name="Tsukatani Y."/>
            <person name="Richardson P."/>
        </authorList>
    </citation>
    <scope>NUCLEOTIDE SEQUENCE [LARGE SCALE GENOMIC DNA]</scope>
    <source>
        <strain evidence="5">DSM 13941 / HLO8</strain>
    </source>
</reference>
<feature type="domain" description="Transglycosylase SLT" evidence="3">
    <location>
        <begin position="654"/>
        <end position="758"/>
    </location>
</feature>
<evidence type="ECO:0000256" key="1">
    <source>
        <dbReference type="SAM" id="MobiDB-lite"/>
    </source>
</evidence>
<dbReference type="Pfam" id="PF01464">
    <property type="entry name" value="SLT"/>
    <property type="match status" value="1"/>
</dbReference>
<feature type="compositionally biased region" description="Polar residues" evidence="1">
    <location>
        <begin position="43"/>
        <end position="52"/>
    </location>
</feature>
<dbReference type="PANTHER" id="PTHR37423:SF5">
    <property type="entry name" value="SOLUBLE LYTIC MUREIN TRANSGLYCOSYLASE"/>
    <property type="match status" value="1"/>
</dbReference>
<sequence>MHRLCCTLALAVSLVACAPEAPIPALETSIPTPLASEVATPDGTRSSETSAPDATVFPAASPNDLLARGLERRAAGDYDAAAQAFFAAMNAAPGTPVGREARFYLAESFALRERWTSAFEAFTAFVADGVQDTLTTRAWFWIARSHEEAGSHAAAVAAYAQYRAFDPPAAPYARMRQAAQEGALGRLEDAAAGYETVARSAIARGQRAAAYEAAIRARRSLGQNDAALQLAAELLALAQRPEYRARLLIELADLPRSQGDVATARTWLVEGLERAPGLPAALAAVDRLRADPEIALPPELVARVYEAHGRWSDALAALDAALAGADATQRADLLRRRALALRELGNFTAALEGFDAAIAAAGESDAGVQARLDRIQTVGQSGATESAIQGYRDFAAAWPDDPRAPEALRRAALLLDRLGNADAAAQQRIDLGRRYPALPLAQEAWFAGGLHLFVSGQTVQARQVWEELASATSGSVALRARYWAARAALATGDTDAGRAALEQIIIAAPDSYPAARARALLNRQETGALPLDAPISADDWRAVEEWLATWAGAPPPDVPDPAGDPAVQRALELDALNLRVEAMAEWSVALAARDDDPYALYLLGRYAHDHGAASVALRAANRLVRLAPGGDSASAPLALRRLLYPVPFTPVVLARAREFSVDPAFMFALLRQESAFDPAATSWAGARGLAQVMPATGQGIAQALGVSGFREVDLYRPDLSVRFGAFYISRQITAMNGSLEGALAAYNGGPGNARRWSGGAPIIDPDLFAERIDFFETRNYVKSVIAQYDVYRRLYRWSGE</sequence>
<proteinExistence type="predicted"/>
<evidence type="ECO:0000259" key="3">
    <source>
        <dbReference type="Pfam" id="PF01464"/>
    </source>
</evidence>
<dbReference type="InterPro" id="IPR019734">
    <property type="entry name" value="TPR_rpt"/>
</dbReference>
<dbReference type="InterPro" id="IPR008258">
    <property type="entry name" value="Transglycosylase_SLT_dom_1"/>
</dbReference>
<dbReference type="RefSeq" id="WP_012121185.1">
    <property type="nucleotide sequence ID" value="NC_009767.1"/>
</dbReference>
<organism evidence="4 5">
    <name type="scientific">Roseiflexus castenholzii (strain DSM 13941 / HLO8)</name>
    <dbReference type="NCBI Taxonomy" id="383372"/>
    <lineage>
        <taxon>Bacteria</taxon>
        <taxon>Bacillati</taxon>
        <taxon>Chloroflexota</taxon>
        <taxon>Chloroflexia</taxon>
        <taxon>Chloroflexales</taxon>
        <taxon>Roseiflexineae</taxon>
        <taxon>Roseiflexaceae</taxon>
        <taxon>Roseiflexus</taxon>
    </lineage>
</organism>
<dbReference type="CAZy" id="GH23">
    <property type="family name" value="Glycoside Hydrolase Family 23"/>
</dbReference>
<dbReference type="eggNOG" id="COG1729">
    <property type="taxonomic scope" value="Bacteria"/>
</dbReference>
<protein>
    <submittedName>
        <fullName evidence="4">Lytic transglycosylase catalytic</fullName>
    </submittedName>
</protein>
<feature type="signal peptide" evidence="2">
    <location>
        <begin position="1"/>
        <end position="18"/>
    </location>
</feature>
<dbReference type="PROSITE" id="PS51257">
    <property type="entry name" value="PROKAR_LIPOPROTEIN"/>
    <property type="match status" value="1"/>
</dbReference>
<dbReference type="Proteomes" id="UP000000263">
    <property type="component" value="Chromosome"/>
</dbReference>
<feature type="chain" id="PRO_5002713926" evidence="2">
    <location>
        <begin position="19"/>
        <end position="800"/>
    </location>
</feature>
<evidence type="ECO:0000313" key="5">
    <source>
        <dbReference type="Proteomes" id="UP000000263"/>
    </source>
</evidence>
<dbReference type="Gene3D" id="1.25.40.10">
    <property type="entry name" value="Tetratricopeptide repeat domain"/>
    <property type="match status" value="3"/>
</dbReference>
<dbReference type="AlphaFoldDB" id="A7NF73"/>
<dbReference type="CDD" id="cd13401">
    <property type="entry name" value="Slt70-like"/>
    <property type="match status" value="1"/>
</dbReference>
<dbReference type="HOGENOM" id="CLU_013746_1_0_0"/>
<dbReference type="OrthoDB" id="9815002at2"/>
<gene>
    <name evidence="4" type="ordered locus">Rcas_2690</name>
</gene>
<keyword evidence="5" id="KW-1185">Reference proteome</keyword>
<feature type="region of interest" description="Disordered" evidence="1">
    <location>
        <begin position="34"/>
        <end position="54"/>
    </location>
</feature>
<evidence type="ECO:0000313" key="4">
    <source>
        <dbReference type="EMBL" id="ABU58761.1"/>
    </source>
</evidence>
<dbReference type="SUPFAM" id="SSF48452">
    <property type="entry name" value="TPR-like"/>
    <property type="match status" value="3"/>
</dbReference>
<dbReference type="KEGG" id="rca:Rcas_2690"/>
<dbReference type="Pfam" id="PF13432">
    <property type="entry name" value="TPR_16"/>
    <property type="match status" value="3"/>
</dbReference>
<dbReference type="PANTHER" id="PTHR37423">
    <property type="entry name" value="SOLUBLE LYTIC MUREIN TRANSGLYCOSYLASE-RELATED"/>
    <property type="match status" value="1"/>
</dbReference>
<dbReference type="STRING" id="383372.Rcas_2690"/>
<accession>A7NF73</accession>
<name>A7NF73_ROSCS</name>
<dbReference type="InterPro" id="IPR011990">
    <property type="entry name" value="TPR-like_helical_dom_sf"/>
</dbReference>
<evidence type="ECO:0000256" key="2">
    <source>
        <dbReference type="SAM" id="SignalP"/>
    </source>
</evidence>